<evidence type="ECO:0000313" key="2">
    <source>
        <dbReference type="EMBL" id="KFE57157.1"/>
    </source>
</evidence>
<dbReference type="RefSeq" id="WP_032626890.1">
    <property type="nucleotide sequence ID" value="NZ_JPQU01000021.1"/>
</dbReference>
<accession>A0A085VNZ4</accession>
<dbReference type="InterPro" id="IPR002686">
    <property type="entry name" value="Transposase_17"/>
</dbReference>
<dbReference type="PATRIC" id="fig|317.175.peg.1185"/>
<dbReference type="PANTHER" id="PTHR36966:SF1">
    <property type="entry name" value="REP-ASSOCIATED TYROSINE TRANSPOSASE"/>
    <property type="match status" value="1"/>
</dbReference>
<reference evidence="2 3" key="1">
    <citation type="submission" date="2014-07" db="EMBL/GenBank/DDBJ databases">
        <title>Draft Genome Sequences of Environmental Pseudomonas syringae strains.</title>
        <authorList>
            <person name="Baltrus D.A."/>
            <person name="Berge O."/>
            <person name="Morris C."/>
        </authorList>
    </citation>
    <scope>NUCLEOTIDE SEQUENCE [LARGE SCALE GENOMIC DNA]</scope>
    <source>
        <strain evidence="2 3">GAW0119</strain>
    </source>
</reference>
<keyword evidence="3" id="KW-1185">Reference proteome</keyword>
<dbReference type="Proteomes" id="UP000028631">
    <property type="component" value="Unassembled WGS sequence"/>
</dbReference>
<gene>
    <name evidence="2" type="ORF">IV01_05640</name>
</gene>
<dbReference type="PANTHER" id="PTHR36966">
    <property type="entry name" value="REP-ASSOCIATED TYROSINE TRANSPOSASE"/>
    <property type="match status" value="1"/>
</dbReference>
<dbReference type="GO" id="GO:0004803">
    <property type="term" value="F:transposase activity"/>
    <property type="evidence" value="ECO:0007669"/>
    <property type="project" value="InterPro"/>
</dbReference>
<evidence type="ECO:0000259" key="1">
    <source>
        <dbReference type="SMART" id="SM01321"/>
    </source>
</evidence>
<feature type="domain" description="Transposase IS200-like" evidence="1">
    <location>
        <begin position="17"/>
        <end position="131"/>
    </location>
</feature>
<dbReference type="SMART" id="SM01321">
    <property type="entry name" value="Y1_Tnp"/>
    <property type="match status" value="1"/>
</dbReference>
<dbReference type="SUPFAM" id="SSF143422">
    <property type="entry name" value="Transposase IS200-like"/>
    <property type="match status" value="1"/>
</dbReference>
<dbReference type="OrthoDB" id="9791101at2"/>
<evidence type="ECO:0000313" key="3">
    <source>
        <dbReference type="Proteomes" id="UP000028631"/>
    </source>
</evidence>
<dbReference type="InterPro" id="IPR036515">
    <property type="entry name" value="Transposase_17_sf"/>
</dbReference>
<dbReference type="NCBIfam" id="NF047646">
    <property type="entry name" value="REP_Tyr_transpos"/>
    <property type="match status" value="1"/>
</dbReference>
<proteinExistence type="predicted"/>
<comment type="caution">
    <text evidence="2">The sequence shown here is derived from an EMBL/GenBank/DDBJ whole genome shotgun (WGS) entry which is preliminary data.</text>
</comment>
<dbReference type="InterPro" id="IPR052715">
    <property type="entry name" value="RAYT_transposase"/>
</dbReference>
<protein>
    <submittedName>
        <fullName evidence="2">Transposase</fullName>
    </submittedName>
</protein>
<dbReference type="EMBL" id="JPQU01000021">
    <property type="protein sequence ID" value="KFE57157.1"/>
    <property type="molecule type" value="Genomic_DNA"/>
</dbReference>
<dbReference type="Gene3D" id="3.30.70.1290">
    <property type="entry name" value="Transposase IS200-like"/>
    <property type="match status" value="1"/>
</dbReference>
<sequence>MPGKAHSHSLRSGRFSAPGQIYMVTTRLTDDSRIFGNWRLGRLVVNELRLVHDQNIAHSLAWVVMPDHLHWLFELRQGTLDRVLQRVKSRSAIALNRVTGNIGRVWQTGYQDIAVRHDESLKNFARYIVANPLRAGLVTTVRDYPLWDCKWI</sequence>
<dbReference type="GO" id="GO:0043565">
    <property type="term" value="F:sequence-specific DNA binding"/>
    <property type="evidence" value="ECO:0007669"/>
    <property type="project" value="TreeGrafter"/>
</dbReference>
<name>A0A085VNZ4_PSESX</name>
<dbReference type="Pfam" id="PF01797">
    <property type="entry name" value="Y1_Tnp"/>
    <property type="match status" value="1"/>
</dbReference>
<organism evidence="2 3">
    <name type="scientific">Pseudomonas syringae</name>
    <dbReference type="NCBI Taxonomy" id="317"/>
    <lineage>
        <taxon>Bacteria</taxon>
        <taxon>Pseudomonadati</taxon>
        <taxon>Pseudomonadota</taxon>
        <taxon>Gammaproteobacteria</taxon>
        <taxon>Pseudomonadales</taxon>
        <taxon>Pseudomonadaceae</taxon>
        <taxon>Pseudomonas</taxon>
    </lineage>
</organism>
<dbReference type="GO" id="GO:0006313">
    <property type="term" value="P:DNA transposition"/>
    <property type="evidence" value="ECO:0007669"/>
    <property type="project" value="InterPro"/>
</dbReference>
<dbReference type="AlphaFoldDB" id="A0A085VNZ4"/>